<dbReference type="PANTHER" id="PTHR30383">
    <property type="entry name" value="THIOESTERASE 1/PROTEASE 1/LYSOPHOSPHOLIPASE L1"/>
    <property type="match status" value="1"/>
</dbReference>
<name>A0A9D1TBT5_9FIRM</name>
<dbReference type="Proteomes" id="UP000886884">
    <property type="component" value="Unassembled WGS sequence"/>
</dbReference>
<dbReference type="InterPro" id="IPR036514">
    <property type="entry name" value="SGNH_hydro_sf"/>
</dbReference>
<dbReference type="InterPro" id="IPR013830">
    <property type="entry name" value="SGNH_hydro"/>
</dbReference>
<gene>
    <name evidence="2" type="ORF">IAA64_02355</name>
</gene>
<feature type="domain" description="SGNH hydrolase-type esterase" evidence="1">
    <location>
        <begin position="24"/>
        <end position="229"/>
    </location>
</feature>
<reference evidence="2" key="1">
    <citation type="submission" date="2020-10" db="EMBL/GenBank/DDBJ databases">
        <authorList>
            <person name="Gilroy R."/>
        </authorList>
    </citation>
    <scope>NUCLEOTIDE SEQUENCE</scope>
    <source>
        <strain evidence="2">CHK183-6373</strain>
    </source>
</reference>
<dbReference type="Gene3D" id="3.40.50.1110">
    <property type="entry name" value="SGNH hydrolase"/>
    <property type="match status" value="1"/>
</dbReference>
<reference evidence="2" key="2">
    <citation type="journal article" date="2021" name="PeerJ">
        <title>Extensive microbial diversity within the chicken gut microbiome revealed by metagenomics and culture.</title>
        <authorList>
            <person name="Gilroy R."/>
            <person name="Ravi A."/>
            <person name="Getino M."/>
            <person name="Pursley I."/>
            <person name="Horton D.L."/>
            <person name="Alikhan N.F."/>
            <person name="Baker D."/>
            <person name="Gharbi K."/>
            <person name="Hall N."/>
            <person name="Watson M."/>
            <person name="Adriaenssens E.M."/>
            <person name="Foster-Nyarko E."/>
            <person name="Jarju S."/>
            <person name="Secka A."/>
            <person name="Antonio M."/>
            <person name="Oren A."/>
            <person name="Chaudhuri R.R."/>
            <person name="La Ragione R."/>
            <person name="Hildebrand F."/>
            <person name="Pallen M.J."/>
        </authorList>
    </citation>
    <scope>NUCLEOTIDE SEQUENCE</scope>
    <source>
        <strain evidence="2">CHK183-6373</strain>
    </source>
</reference>
<evidence type="ECO:0000313" key="3">
    <source>
        <dbReference type="Proteomes" id="UP000886884"/>
    </source>
</evidence>
<sequence length="244" mass="26489">MRILEKLAQRERDARACAPQLICCLGDSVTHGCFEVFFNEKGQIDTVYEPWNGYAALLERRLRALYPAAAVNVLNAGISGDNATGALARLERDVLSRKPDLVTVNLALNDAMNPDVEAGLAAYAAAMGEIMDRVLASGAECMLVTPNFMCAYVSHALQEEGLRAIARDAGRVQNEGILARYVAAARAEAERRRVPIADAFARWQALASAGVDTTKLLSNHINHPTREAHGMFVEAILAQLLQEA</sequence>
<organism evidence="2 3">
    <name type="scientific">Candidatus Ornithocaccomicrobium faecavium</name>
    <dbReference type="NCBI Taxonomy" id="2840890"/>
    <lineage>
        <taxon>Bacteria</taxon>
        <taxon>Bacillati</taxon>
        <taxon>Bacillota</taxon>
        <taxon>Clostridia</taxon>
        <taxon>Candidatus Ornithocaccomicrobium</taxon>
    </lineage>
</organism>
<comment type="caution">
    <text evidence="2">The sequence shown here is derived from an EMBL/GenBank/DDBJ whole genome shotgun (WGS) entry which is preliminary data.</text>
</comment>
<proteinExistence type="predicted"/>
<dbReference type="SUPFAM" id="SSF52266">
    <property type="entry name" value="SGNH hydrolase"/>
    <property type="match status" value="1"/>
</dbReference>
<accession>A0A9D1TBT5</accession>
<dbReference type="AlphaFoldDB" id="A0A9D1TBT5"/>
<dbReference type="EMBL" id="DVOT01000044">
    <property type="protein sequence ID" value="HIV26785.1"/>
    <property type="molecule type" value="Genomic_DNA"/>
</dbReference>
<protein>
    <recommendedName>
        <fullName evidence="1">SGNH hydrolase-type esterase domain-containing protein</fullName>
    </recommendedName>
</protein>
<dbReference type="InterPro" id="IPR051532">
    <property type="entry name" value="Ester_Hydrolysis_Enzymes"/>
</dbReference>
<dbReference type="Pfam" id="PF13472">
    <property type="entry name" value="Lipase_GDSL_2"/>
    <property type="match status" value="1"/>
</dbReference>
<evidence type="ECO:0000313" key="2">
    <source>
        <dbReference type="EMBL" id="HIV26785.1"/>
    </source>
</evidence>
<evidence type="ECO:0000259" key="1">
    <source>
        <dbReference type="Pfam" id="PF13472"/>
    </source>
</evidence>
<dbReference type="GO" id="GO:0004622">
    <property type="term" value="F:phosphatidylcholine lysophospholipase activity"/>
    <property type="evidence" value="ECO:0007669"/>
    <property type="project" value="TreeGrafter"/>
</dbReference>
<dbReference type="PANTHER" id="PTHR30383:SF5">
    <property type="entry name" value="SGNH HYDROLASE-TYPE ESTERASE DOMAIN-CONTAINING PROTEIN"/>
    <property type="match status" value="1"/>
</dbReference>